<sequence length="99" mass="10880">MLATLRDIQSKPSTPGRERAAANIQAALARMDAYAANQKSGGGFARAITFHDRETLKLLVDDPSRCTEVRDRAKRLLDGNGELTRGDVRFLDAVHGDDR</sequence>
<organism evidence="2 3">
    <name type="scientific">Ruegeria intermedia</name>
    <dbReference type="NCBI Taxonomy" id="996115"/>
    <lineage>
        <taxon>Bacteria</taxon>
        <taxon>Pseudomonadati</taxon>
        <taxon>Pseudomonadota</taxon>
        <taxon>Alphaproteobacteria</taxon>
        <taxon>Rhodobacterales</taxon>
        <taxon>Roseobacteraceae</taxon>
        <taxon>Ruegeria</taxon>
    </lineage>
</organism>
<feature type="region of interest" description="Disordered" evidence="1">
    <location>
        <begin position="1"/>
        <end position="20"/>
    </location>
</feature>
<accession>A0A1M5BP44</accession>
<dbReference type="AlphaFoldDB" id="A0A1M5BP44"/>
<evidence type="ECO:0000313" key="3">
    <source>
        <dbReference type="Proteomes" id="UP000325134"/>
    </source>
</evidence>
<name>A0A1M5BP44_9RHOB</name>
<evidence type="ECO:0000313" key="2">
    <source>
        <dbReference type="EMBL" id="SHF44166.1"/>
    </source>
</evidence>
<dbReference type="Proteomes" id="UP000325134">
    <property type="component" value="Unassembled WGS sequence"/>
</dbReference>
<keyword evidence="3" id="KW-1185">Reference proteome</keyword>
<protein>
    <submittedName>
        <fullName evidence="2">Uncharacterized protein</fullName>
    </submittedName>
</protein>
<reference evidence="2 3" key="1">
    <citation type="submission" date="2016-11" db="EMBL/GenBank/DDBJ databases">
        <authorList>
            <person name="Varghese N."/>
            <person name="Submissions S."/>
        </authorList>
    </citation>
    <scope>NUCLEOTIDE SEQUENCE [LARGE SCALE GENOMIC DNA]</scope>
    <source>
        <strain evidence="2 3">DSM 29341</strain>
    </source>
</reference>
<gene>
    <name evidence="2" type="ORF">SAMN05444279_1463</name>
</gene>
<dbReference type="EMBL" id="FQVK01000046">
    <property type="protein sequence ID" value="SHF44166.1"/>
    <property type="molecule type" value="Genomic_DNA"/>
</dbReference>
<proteinExistence type="predicted"/>
<evidence type="ECO:0000256" key="1">
    <source>
        <dbReference type="SAM" id="MobiDB-lite"/>
    </source>
</evidence>